<dbReference type="Pfam" id="PF03567">
    <property type="entry name" value="Sulfotransfer_2"/>
    <property type="match status" value="1"/>
</dbReference>
<name>A0A2S9Q955_9HYPH</name>
<evidence type="ECO:0000313" key="2">
    <source>
        <dbReference type="Proteomes" id="UP000237682"/>
    </source>
</evidence>
<sequence>MSSHRPIDSLSVFVNRQKLGYVETCERPDVPAATNRPHALGWNVYFEPRKHLIGELGTILIEVAVNGIVVQRRYHRYDPRARSTRPAVYFMHIPKTAGTSTRRALQSDPDINLLQVYHEYPCLHEDQIATFSNQALDDVDIVFGHYMYGLHKHSGRDYKYISIVRDPVDHAISCYLYMKYVVKDTRITARSSIFDAFDNVDDVTFDNYSTRYLAGYADQQKVGPAQFEKALKNVDSEFAYIGTVENYRQSLEAISFYLGKELPHRVDNVTPVSNEMAALDRNEVAERLRPRLSYDLKLYEAICQRFPGDYFFATRAQSQAG</sequence>
<gene>
    <name evidence="1" type="ORF">C5L14_19950</name>
</gene>
<dbReference type="Proteomes" id="UP000237682">
    <property type="component" value="Unassembled WGS sequence"/>
</dbReference>
<protein>
    <recommendedName>
        <fullName evidence="3">Sulfotransferase</fullName>
    </recommendedName>
</protein>
<proteinExistence type="predicted"/>
<dbReference type="GO" id="GO:0016020">
    <property type="term" value="C:membrane"/>
    <property type="evidence" value="ECO:0007669"/>
    <property type="project" value="InterPro"/>
</dbReference>
<keyword evidence="2" id="KW-1185">Reference proteome</keyword>
<evidence type="ECO:0008006" key="3">
    <source>
        <dbReference type="Google" id="ProtNLM"/>
    </source>
</evidence>
<dbReference type="Gene3D" id="3.40.50.300">
    <property type="entry name" value="P-loop containing nucleotide triphosphate hydrolases"/>
    <property type="match status" value="1"/>
</dbReference>
<dbReference type="AlphaFoldDB" id="A0A2S9Q955"/>
<reference evidence="1 2" key="1">
    <citation type="submission" date="2018-02" db="EMBL/GenBank/DDBJ databases">
        <title>Whole genome sequencing of endophytic bacterium.</title>
        <authorList>
            <person name="Eedara R."/>
            <person name="Podile A.R."/>
        </authorList>
    </citation>
    <scope>NUCLEOTIDE SEQUENCE [LARGE SCALE GENOMIC DNA]</scope>
    <source>
        <strain evidence="1 2">RP1T</strain>
    </source>
</reference>
<organism evidence="1 2">
    <name type="scientific">Labrys okinawensis</name>
    <dbReference type="NCBI Taxonomy" id="346911"/>
    <lineage>
        <taxon>Bacteria</taxon>
        <taxon>Pseudomonadati</taxon>
        <taxon>Pseudomonadota</taxon>
        <taxon>Alphaproteobacteria</taxon>
        <taxon>Hyphomicrobiales</taxon>
        <taxon>Xanthobacteraceae</taxon>
        <taxon>Labrys</taxon>
    </lineage>
</organism>
<dbReference type="InterPro" id="IPR005331">
    <property type="entry name" value="Sulfotransferase"/>
</dbReference>
<evidence type="ECO:0000313" key="1">
    <source>
        <dbReference type="EMBL" id="PRH85824.1"/>
    </source>
</evidence>
<comment type="caution">
    <text evidence="1">The sequence shown here is derived from an EMBL/GenBank/DDBJ whole genome shotgun (WGS) entry which is preliminary data.</text>
</comment>
<dbReference type="GO" id="GO:0008146">
    <property type="term" value="F:sulfotransferase activity"/>
    <property type="evidence" value="ECO:0007669"/>
    <property type="project" value="InterPro"/>
</dbReference>
<accession>A0A2S9Q955</accession>
<dbReference type="PANTHER" id="PTHR32301">
    <property type="entry name" value="COUNTIN RECEPTOR CNR3-RELATED"/>
    <property type="match status" value="1"/>
</dbReference>
<dbReference type="InterPro" id="IPR053259">
    <property type="entry name" value="Golvesin-related_Golgi"/>
</dbReference>
<dbReference type="EMBL" id="PUEJ01000007">
    <property type="protein sequence ID" value="PRH85824.1"/>
    <property type="molecule type" value="Genomic_DNA"/>
</dbReference>
<dbReference type="PANTHER" id="PTHR32301:SF6">
    <property type="entry name" value="GOLVESIN-RELATED"/>
    <property type="match status" value="1"/>
</dbReference>
<dbReference type="InterPro" id="IPR027417">
    <property type="entry name" value="P-loop_NTPase"/>
</dbReference>
<dbReference type="SUPFAM" id="SSF52540">
    <property type="entry name" value="P-loop containing nucleoside triphosphate hydrolases"/>
    <property type="match status" value="1"/>
</dbReference>